<feature type="chain" id="PRO_5047351068" evidence="2">
    <location>
        <begin position="29"/>
        <end position="208"/>
    </location>
</feature>
<evidence type="ECO:0000256" key="2">
    <source>
        <dbReference type="SAM" id="SignalP"/>
    </source>
</evidence>
<dbReference type="Proteomes" id="UP001056708">
    <property type="component" value="Chromosome"/>
</dbReference>
<protein>
    <submittedName>
        <fullName evidence="4">Protease complex subunit PrcB family protein</fullName>
    </submittedName>
</protein>
<dbReference type="GO" id="GO:0008233">
    <property type="term" value="F:peptidase activity"/>
    <property type="evidence" value="ECO:0007669"/>
    <property type="project" value="UniProtKB-KW"/>
</dbReference>
<evidence type="ECO:0000313" key="4">
    <source>
        <dbReference type="EMBL" id="USR91766.1"/>
    </source>
</evidence>
<feature type="signal peptide" evidence="2">
    <location>
        <begin position="1"/>
        <end position="28"/>
    </location>
</feature>
<keyword evidence="5" id="KW-1185">Reference proteome</keyword>
<proteinExistence type="predicted"/>
<feature type="region of interest" description="Disordered" evidence="1">
    <location>
        <begin position="73"/>
        <end position="93"/>
    </location>
</feature>
<name>A0ABY5ATU9_9CYAN</name>
<keyword evidence="4" id="KW-0645">Protease</keyword>
<dbReference type="Pfam" id="PF14343">
    <property type="entry name" value="PrcB_C"/>
    <property type="match status" value="1"/>
</dbReference>
<gene>
    <name evidence="4" type="ORF">NEA10_03290</name>
</gene>
<keyword evidence="4" id="KW-0378">Hydrolase</keyword>
<dbReference type="RefSeq" id="WP_252663796.1">
    <property type="nucleotide sequence ID" value="NZ_CP098611.1"/>
</dbReference>
<reference evidence="4" key="1">
    <citation type="submission" date="2022-06" db="EMBL/GenBank/DDBJ databases">
        <title>Genome sequence of Phormidium yuhuli AB48 isolated from an industrial photobioreactor environment.</title>
        <authorList>
            <person name="Qiu Y."/>
            <person name="Noonan A.J.C."/>
            <person name="Dofher K."/>
            <person name="Koch M."/>
            <person name="Kieft B."/>
            <person name="Lin X."/>
            <person name="Ziels R.M."/>
            <person name="Hallam S.J."/>
        </authorList>
    </citation>
    <scope>NUCLEOTIDE SEQUENCE</scope>
    <source>
        <strain evidence="4">AB48</strain>
    </source>
</reference>
<feature type="domain" description="PrcB C-terminal" evidence="3">
    <location>
        <begin position="138"/>
        <end position="191"/>
    </location>
</feature>
<evidence type="ECO:0000259" key="3">
    <source>
        <dbReference type="Pfam" id="PF14343"/>
    </source>
</evidence>
<keyword evidence="2" id="KW-0732">Signal</keyword>
<accession>A0ABY5ATU9</accession>
<organism evidence="4 5">
    <name type="scientific">Phormidium yuhuli AB48</name>
    <dbReference type="NCBI Taxonomy" id="2940671"/>
    <lineage>
        <taxon>Bacteria</taxon>
        <taxon>Bacillati</taxon>
        <taxon>Cyanobacteriota</taxon>
        <taxon>Cyanophyceae</taxon>
        <taxon>Oscillatoriophycideae</taxon>
        <taxon>Oscillatoriales</taxon>
        <taxon>Oscillatoriaceae</taxon>
        <taxon>Phormidium</taxon>
        <taxon>Phormidium yuhuli</taxon>
    </lineage>
</organism>
<dbReference type="EMBL" id="CP098611">
    <property type="protein sequence ID" value="USR91766.1"/>
    <property type="molecule type" value="Genomic_DNA"/>
</dbReference>
<sequence>MIRFLAIALTFPLHLPLALTLAMTPVQADSGWVNPIAAPISSRWESYHRQLWQGLAESAVSVYRRGILSQTPEASSETAREKVPFETQEQGSYSSLGEPFERVIDEESDWSSFWQQLHGTRSPMPDVAEVDFEQYRLIAVGLGDRGDGSYGVQVDRVDQNGEELVVHYLETRGCGMATMAITQPYHIIRIERSNRPVSFQHHQVPPEC</sequence>
<evidence type="ECO:0000313" key="5">
    <source>
        <dbReference type="Proteomes" id="UP001056708"/>
    </source>
</evidence>
<dbReference type="InterPro" id="IPR025748">
    <property type="entry name" value="PrcB_C_dom"/>
</dbReference>
<dbReference type="GO" id="GO:0006508">
    <property type="term" value="P:proteolysis"/>
    <property type="evidence" value="ECO:0007669"/>
    <property type="project" value="UniProtKB-KW"/>
</dbReference>
<evidence type="ECO:0000256" key="1">
    <source>
        <dbReference type="SAM" id="MobiDB-lite"/>
    </source>
</evidence>